<evidence type="ECO:0000256" key="3">
    <source>
        <dbReference type="ARBA" id="ARBA00022692"/>
    </source>
</evidence>
<protein>
    <recommendedName>
        <fullName evidence="6">Probable membrane transporter protein</fullName>
    </recommendedName>
</protein>
<dbReference type="EMBL" id="BAABBN010000004">
    <property type="protein sequence ID" value="GAA3916551.1"/>
    <property type="molecule type" value="Genomic_DNA"/>
</dbReference>
<keyword evidence="6" id="KW-1003">Cell membrane</keyword>
<keyword evidence="8" id="KW-1185">Reference proteome</keyword>
<evidence type="ECO:0000256" key="6">
    <source>
        <dbReference type="RuleBase" id="RU363041"/>
    </source>
</evidence>
<dbReference type="Pfam" id="PF01925">
    <property type="entry name" value="TauE"/>
    <property type="match status" value="1"/>
</dbReference>
<dbReference type="Proteomes" id="UP001501565">
    <property type="component" value="Unassembled WGS sequence"/>
</dbReference>
<feature type="transmembrane region" description="Helical" evidence="6">
    <location>
        <begin position="187"/>
        <end position="209"/>
    </location>
</feature>
<keyword evidence="4 6" id="KW-1133">Transmembrane helix</keyword>
<evidence type="ECO:0000313" key="8">
    <source>
        <dbReference type="Proteomes" id="UP001501565"/>
    </source>
</evidence>
<feature type="transmembrane region" description="Helical" evidence="6">
    <location>
        <begin position="73"/>
        <end position="94"/>
    </location>
</feature>
<sequence length="234" mass="24979">MTPLLLLFGFPPHIAVGTDLMYASITKSGGVLAHYKQQTIRWRLMGLMAAGSLPAAGITVFLLHTYFDEPETYSHLLTTSLGFMLIMTSAVILFKSRLRQNIAQDIVQTQDFITTKKQDVLTFLMGVSLGVLVTLSSVGAGAIAAAVLMILYPKLTSVKIVGTDLAHAVPLTLIAGVGHIFLGNVDFLLLGSLLIGSLPAIMVGTKLGANIPDKVLHPILASVLMLIGAKYAFF</sequence>
<dbReference type="InterPro" id="IPR002781">
    <property type="entry name" value="TM_pro_TauE-like"/>
</dbReference>
<proteinExistence type="inferred from homology"/>
<feature type="transmembrane region" description="Helical" evidence="6">
    <location>
        <begin position="120"/>
        <end position="153"/>
    </location>
</feature>
<keyword evidence="3 6" id="KW-0812">Transmembrane</keyword>
<evidence type="ECO:0000256" key="1">
    <source>
        <dbReference type="ARBA" id="ARBA00004141"/>
    </source>
</evidence>
<comment type="caution">
    <text evidence="7">The sequence shown here is derived from an EMBL/GenBank/DDBJ whole genome shotgun (WGS) entry which is preliminary data.</text>
</comment>
<comment type="subcellular location">
    <subcellularLocation>
        <location evidence="6">Cell membrane</location>
        <topology evidence="6">Multi-pass membrane protein</topology>
    </subcellularLocation>
    <subcellularLocation>
        <location evidence="1">Membrane</location>
        <topology evidence="1">Multi-pass membrane protein</topology>
    </subcellularLocation>
</comment>
<name>A0ABP7M8R4_9GAMM</name>
<evidence type="ECO:0000256" key="2">
    <source>
        <dbReference type="ARBA" id="ARBA00009142"/>
    </source>
</evidence>
<feature type="transmembrane region" description="Helical" evidence="6">
    <location>
        <begin position="44"/>
        <end position="67"/>
    </location>
</feature>
<gene>
    <name evidence="7" type="ORF">GCM10022277_09120</name>
</gene>
<dbReference type="PANTHER" id="PTHR43701">
    <property type="entry name" value="MEMBRANE TRANSPORTER PROTEIN MJ0441-RELATED"/>
    <property type="match status" value="1"/>
</dbReference>
<evidence type="ECO:0000256" key="5">
    <source>
        <dbReference type="ARBA" id="ARBA00023136"/>
    </source>
</evidence>
<reference evidence="8" key="1">
    <citation type="journal article" date="2019" name="Int. J. Syst. Evol. Microbiol.">
        <title>The Global Catalogue of Microorganisms (GCM) 10K type strain sequencing project: providing services to taxonomists for standard genome sequencing and annotation.</title>
        <authorList>
            <consortium name="The Broad Institute Genomics Platform"/>
            <consortium name="The Broad Institute Genome Sequencing Center for Infectious Disease"/>
            <person name="Wu L."/>
            <person name="Ma J."/>
        </authorList>
    </citation>
    <scope>NUCLEOTIDE SEQUENCE [LARGE SCALE GENOMIC DNA]</scope>
    <source>
        <strain evidence="8">JCM 17551</strain>
    </source>
</reference>
<evidence type="ECO:0000256" key="4">
    <source>
        <dbReference type="ARBA" id="ARBA00022989"/>
    </source>
</evidence>
<organism evidence="7 8">
    <name type="scientific">Litoribacillus peritrichatus</name>
    <dbReference type="NCBI Taxonomy" id="718191"/>
    <lineage>
        <taxon>Bacteria</taxon>
        <taxon>Pseudomonadati</taxon>
        <taxon>Pseudomonadota</taxon>
        <taxon>Gammaproteobacteria</taxon>
        <taxon>Oceanospirillales</taxon>
        <taxon>Oceanospirillaceae</taxon>
        <taxon>Litoribacillus</taxon>
    </lineage>
</organism>
<feature type="transmembrane region" description="Helical" evidence="6">
    <location>
        <begin position="215"/>
        <end position="233"/>
    </location>
</feature>
<accession>A0ABP7M8R4</accession>
<evidence type="ECO:0000313" key="7">
    <source>
        <dbReference type="EMBL" id="GAA3916551.1"/>
    </source>
</evidence>
<dbReference type="InterPro" id="IPR051598">
    <property type="entry name" value="TSUP/Inactive_protease-like"/>
</dbReference>
<feature type="transmembrane region" description="Helical" evidence="6">
    <location>
        <begin position="165"/>
        <end position="182"/>
    </location>
</feature>
<dbReference type="PANTHER" id="PTHR43701:SF2">
    <property type="entry name" value="MEMBRANE TRANSPORTER PROTEIN YJNA-RELATED"/>
    <property type="match status" value="1"/>
</dbReference>
<comment type="similarity">
    <text evidence="2 6">Belongs to the 4-toluene sulfonate uptake permease (TSUP) (TC 2.A.102) family.</text>
</comment>
<keyword evidence="5 6" id="KW-0472">Membrane</keyword>